<evidence type="ECO:0000313" key="2">
    <source>
        <dbReference type="EMBL" id="VVO42064.1"/>
    </source>
</evidence>
<dbReference type="EMBL" id="CABVHU010000003">
    <property type="protein sequence ID" value="VVN90521.1"/>
    <property type="molecule type" value="Genomic_DNA"/>
</dbReference>
<evidence type="ECO:0000313" key="1">
    <source>
        <dbReference type="EMBL" id="VVN90521.1"/>
    </source>
</evidence>
<dbReference type="EMBL" id="CABVHW010000037">
    <property type="protein sequence ID" value="VVO42064.1"/>
    <property type="molecule type" value="Genomic_DNA"/>
</dbReference>
<evidence type="ECO:0000313" key="3">
    <source>
        <dbReference type="Proteomes" id="UP000381093"/>
    </source>
</evidence>
<gene>
    <name evidence="2" type="ORF">PS710_05987</name>
    <name evidence="1" type="ORF">PS833_01842</name>
</gene>
<proteinExistence type="predicted"/>
<dbReference type="Proteomes" id="UP000409037">
    <property type="component" value="Unassembled WGS sequence"/>
</dbReference>
<name>A0A5E7FTI1_PSEFL</name>
<sequence>MENPVVVLCREGTRDVRCVHEDLLRCELEVLVLRPAQIQVI</sequence>
<protein>
    <submittedName>
        <fullName evidence="2">Uncharacterized protein</fullName>
    </submittedName>
</protein>
<accession>A0A5E7FTI1</accession>
<dbReference type="Proteomes" id="UP000381093">
    <property type="component" value="Unassembled WGS sequence"/>
</dbReference>
<reference evidence="3 4" key="1">
    <citation type="submission" date="2019-09" db="EMBL/GenBank/DDBJ databases">
        <authorList>
            <person name="Chandra G."/>
            <person name="Truman W A."/>
        </authorList>
    </citation>
    <scope>NUCLEOTIDE SEQUENCE [LARGE SCALE GENOMIC DNA]</scope>
    <source>
        <strain evidence="2">PS710</strain>
        <strain evidence="1">PS833</strain>
    </source>
</reference>
<dbReference type="AlphaFoldDB" id="A0A5E7FTI1"/>
<evidence type="ECO:0000313" key="4">
    <source>
        <dbReference type="Proteomes" id="UP000409037"/>
    </source>
</evidence>
<organism evidence="2 3">
    <name type="scientific">Pseudomonas fluorescens</name>
    <dbReference type="NCBI Taxonomy" id="294"/>
    <lineage>
        <taxon>Bacteria</taxon>
        <taxon>Pseudomonadati</taxon>
        <taxon>Pseudomonadota</taxon>
        <taxon>Gammaproteobacteria</taxon>
        <taxon>Pseudomonadales</taxon>
        <taxon>Pseudomonadaceae</taxon>
        <taxon>Pseudomonas</taxon>
    </lineage>
</organism>